<accession>A0ACB9D6C2</accession>
<evidence type="ECO:0000313" key="2">
    <source>
        <dbReference type="Proteomes" id="UP001056120"/>
    </source>
</evidence>
<name>A0ACB9D6C2_9ASTR</name>
<reference evidence="2" key="1">
    <citation type="journal article" date="2022" name="Mol. Ecol. Resour.">
        <title>The genomes of chicory, endive, great burdock and yacon provide insights into Asteraceae palaeo-polyploidization history and plant inulin production.</title>
        <authorList>
            <person name="Fan W."/>
            <person name="Wang S."/>
            <person name="Wang H."/>
            <person name="Wang A."/>
            <person name="Jiang F."/>
            <person name="Liu H."/>
            <person name="Zhao H."/>
            <person name="Xu D."/>
            <person name="Zhang Y."/>
        </authorList>
    </citation>
    <scope>NUCLEOTIDE SEQUENCE [LARGE SCALE GENOMIC DNA]</scope>
    <source>
        <strain evidence="2">cv. Yunnan</strain>
    </source>
</reference>
<keyword evidence="2" id="KW-1185">Reference proteome</keyword>
<gene>
    <name evidence="1" type="ORF">L1987_59829</name>
</gene>
<sequence>MNPGGVTRPHAPLPSFFSGKPNHQPTAVSAIHHHDHRTPSSSAPPPPVHHHTVIRYGVVVFPGQKRARLGEAQHEGDTAAGEGQPNATPPPPPPLYPHQLLSFAPGTSEHDRLARMVSAPLHASRTIDWPLMCQLGVRERLLPPCWRQLLDVPREKYVEFTLEFFSTFRLHRADLTAATTVEFSMGGILHQMSISQFASWIRLYTEAEVSLPIFTDSLRTVTTRSRPLQTGSGA</sequence>
<dbReference type="EMBL" id="CM042037">
    <property type="protein sequence ID" value="KAI3742149.1"/>
    <property type="molecule type" value="Genomic_DNA"/>
</dbReference>
<proteinExistence type="predicted"/>
<reference evidence="1 2" key="2">
    <citation type="journal article" date="2022" name="Mol. Ecol. Resour.">
        <title>The genomes of chicory, endive, great burdock and yacon provide insights into Asteraceae paleo-polyploidization history and plant inulin production.</title>
        <authorList>
            <person name="Fan W."/>
            <person name="Wang S."/>
            <person name="Wang H."/>
            <person name="Wang A."/>
            <person name="Jiang F."/>
            <person name="Liu H."/>
            <person name="Zhao H."/>
            <person name="Xu D."/>
            <person name="Zhang Y."/>
        </authorList>
    </citation>
    <scope>NUCLEOTIDE SEQUENCE [LARGE SCALE GENOMIC DNA]</scope>
    <source>
        <strain evidence="2">cv. Yunnan</strain>
        <tissue evidence="1">Leaves</tissue>
    </source>
</reference>
<organism evidence="1 2">
    <name type="scientific">Smallanthus sonchifolius</name>
    <dbReference type="NCBI Taxonomy" id="185202"/>
    <lineage>
        <taxon>Eukaryota</taxon>
        <taxon>Viridiplantae</taxon>
        <taxon>Streptophyta</taxon>
        <taxon>Embryophyta</taxon>
        <taxon>Tracheophyta</taxon>
        <taxon>Spermatophyta</taxon>
        <taxon>Magnoliopsida</taxon>
        <taxon>eudicotyledons</taxon>
        <taxon>Gunneridae</taxon>
        <taxon>Pentapetalae</taxon>
        <taxon>asterids</taxon>
        <taxon>campanulids</taxon>
        <taxon>Asterales</taxon>
        <taxon>Asteraceae</taxon>
        <taxon>Asteroideae</taxon>
        <taxon>Heliantheae alliance</taxon>
        <taxon>Millerieae</taxon>
        <taxon>Smallanthus</taxon>
    </lineage>
</organism>
<dbReference type="Proteomes" id="UP001056120">
    <property type="component" value="Linkage Group LG20"/>
</dbReference>
<evidence type="ECO:0000313" key="1">
    <source>
        <dbReference type="EMBL" id="KAI3742149.1"/>
    </source>
</evidence>
<comment type="caution">
    <text evidence="1">The sequence shown here is derived from an EMBL/GenBank/DDBJ whole genome shotgun (WGS) entry which is preliminary data.</text>
</comment>
<protein>
    <submittedName>
        <fullName evidence="1">Uncharacterized protein</fullName>
    </submittedName>
</protein>